<accession>A0A1H1MUX6</accession>
<name>A0A1H1MUX6_BRESA</name>
<evidence type="ECO:0000313" key="3">
    <source>
        <dbReference type="Proteomes" id="UP000199700"/>
    </source>
</evidence>
<keyword evidence="1" id="KW-0732">Signal</keyword>
<keyword evidence="3" id="KW-1185">Reference proteome</keyword>
<feature type="signal peptide" evidence="1">
    <location>
        <begin position="1"/>
        <end position="22"/>
    </location>
</feature>
<dbReference type="Proteomes" id="UP000199700">
    <property type="component" value="Chromosome"/>
</dbReference>
<protein>
    <recommendedName>
        <fullName evidence="4">DUF306 domain-containing protein</fullName>
    </recommendedName>
</protein>
<dbReference type="EMBL" id="LT629739">
    <property type="protein sequence ID" value="SDR90516.1"/>
    <property type="molecule type" value="Genomic_DNA"/>
</dbReference>
<evidence type="ECO:0000313" key="2">
    <source>
        <dbReference type="EMBL" id="SDR90516.1"/>
    </source>
</evidence>
<evidence type="ECO:0008006" key="4">
    <source>
        <dbReference type="Google" id="ProtNLM"/>
    </source>
</evidence>
<dbReference type="PROSITE" id="PS51257">
    <property type="entry name" value="PROKAR_LIPOPROTEIN"/>
    <property type="match status" value="1"/>
</dbReference>
<dbReference type="RefSeq" id="WP_092103310.1">
    <property type="nucleotide sequence ID" value="NZ_LT629739.1"/>
</dbReference>
<organism evidence="2 3">
    <name type="scientific">Brevibacterium sandarakinum</name>
    <dbReference type="NCBI Taxonomy" id="629680"/>
    <lineage>
        <taxon>Bacteria</taxon>
        <taxon>Bacillati</taxon>
        <taxon>Actinomycetota</taxon>
        <taxon>Actinomycetes</taxon>
        <taxon>Micrococcales</taxon>
        <taxon>Brevibacteriaceae</taxon>
        <taxon>Brevibacterium</taxon>
    </lineage>
</organism>
<feature type="chain" id="PRO_5009254791" description="DUF306 domain-containing protein" evidence="1">
    <location>
        <begin position="23"/>
        <end position="147"/>
    </location>
</feature>
<sequence length="147" mass="15892">MRKTASLLLLAGVLVGLSSCGASEPPEDPADLAKWALEKYSEQEDESAGDAFLEENLPDVGNTPMGIEHGVLGKACKVHGEVREGRDLLHPDTTTPFYASLECEGDSEVKSGFVEFENRRDPMVAETIVYSDEDMESSAKANSVDLQ</sequence>
<reference evidence="2" key="1">
    <citation type="submission" date="2016-10" db="EMBL/GenBank/DDBJ databases">
        <authorList>
            <person name="Varghese N."/>
            <person name="Submissions S."/>
        </authorList>
    </citation>
    <scope>NUCLEOTIDE SEQUENCE [LARGE SCALE GENOMIC DNA]</scope>
    <source>
        <strain evidence="2">DSM 22082</strain>
    </source>
</reference>
<proteinExistence type="predicted"/>
<evidence type="ECO:0000256" key="1">
    <source>
        <dbReference type="SAM" id="SignalP"/>
    </source>
</evidence>
<gene>
    <name evidence="2" type="ORF">SAMN04489751_0766</name>
</gene>
<dbReference type="AlphaFoldDB" id="A0A1H1MUX6"/>